<organism evidence="1 2">
    <name type="scientific">Afipia massiliensis</name>
    <dbReference type="NCBI Taxonomy" id="211460"/>
    <lineage>
        <taxon>Bacteria</taxon>
        <taxon>Pseudomonadati</taxon>
        <taxon>Pseudomonadota</taxon>
        <taxon>Alphaproteobacteria</taxon>
        <taxon>Hyphomicrobiales</taxon>
        <taxon>Nitrobacteraceae</taxon>
        <taxon>Afipia</taxon>
    </lineage>
</organism>
<dbReference type="Gene3D" id="3.40.50.720">
    <property type="entry name" value="NAD(P)-binding Rossmann-like Domain"/>
    <property type="match status" value="1"/>
</dbReference>
<dbReference type="SUPFAM" id="SSF52283">
    <property type="entry name" value="Formate/glycerate dehydrogenase catalytic domain-like"/>
    <property type="match status" value="1"/>
</dbReference>
<evidence type="ECO:0000313" key="1">
    <source>
        <dbReference type="EMBL" id="MBB5055210.1"/>
    </source>
</evidence>
<feature type="non-terminal residue" evidence="1">
    <location>
        <position position="29"/>
    </location>
</feature>
<protein>
    <submittedName>
        <fullName evidence="1">NAD/NADP transhydrogenase alpha subunit</fullName>
    </submittedName>
</protein>
<comment type="caution">
    <text evidence="1">The sequence shown here is derived from an EMBL/GenBank/DDBJ whole genome shotgun (WGS) entry which is preliminary data.</text>
</comment>
<reference evidence="1 2" key="1">
    <citation type="submission" date="2020-08" db="EMBL/GenBank/DDBJ databases">
        <title>Genomic Encyclopedia of Type Strains, Phase IV (KMG-IV): sequencing the most valuable type-strain genomes for metagenomic binning, comparative biology and taxonomic classification.</title>
        <authorList>
            <person name="Goeker M."/>
        </authorList>
    </citation>
    <scope>NUCLEOTIDE SEQUENCE [LARGE SCALE GENOMIC DNA]</scope>
    <source>
        <strain evidence="1 2">DSM 17498</strain>
    </source>
</reference>
<gene>
    <name evidence="1" type="ORF">HNQ36_005221</name>
</gene>
<dbReference type="EMBL" id="JACHIJ010000012">
    <property type="protein sequence ID" value="MBB5055210.1"/>
    <property type="molecule type" value="Genomic_DNA"/>
</dbReference>
<dbReference type="AlphaFoldDB" id="A0A840N7P1"/>
<name>A0A840N7P1_9BRAD</name>
<sequence length="29" mass="3113">MKIAIAKEVDAAEPRVAATPDTVKKFKAL</sequence>
<evidence type="ECO:0000313" key="2">
    <source>
        <dbReference type="Proteomes" id="UP000521227"/>
    </source>
</evidence>
<accession>A0A840N7P1</accession>
<dbReference type="Proteomes" id="UP000521227">
    <property type="component" value="Unassembled WGS sequence"/>
</dbReference>
<proteinExistence type="predicted"/>